<keyword evidence="3" id="KW-0489">Methyltransferase</keyword>
<organism evidence="3 4">
    <name type="scientific">Bordetella genomosp. 5</name>
    <dbReference type="NCBI Taxonomy" id="1395608"/>
    <lineage>
        <taxon>Bacteria</taxon>
        <taxon>Pseudomonadati</taxon>
        <taxon>Pseudomonadota</taxon>
        <taxon>Betaproteobacteria</taxon>
        <taxon>Burkholderiales</taxon>
        <taxon>Alcaligenaceae</taxon>
        <taxon>Bordetella</taxon>
    </lineage>
</organism>
<keyword evidence="3" id="KW-0808">Transferase</keyword>
<sequence length="217" mass="23362">MISKLSGRLNAFPSAALRNVLPWFNERRQFLSAMLENPSAIGAIAPSSAALARAITDTVRPGAGLVLELGCGTGVFTREIVRRGVWPRELVLVERDAGMCGALREQFPRATVLDTPAQQLAAELAALEPIATTICGLPLLNFSDADTFRILTTAFDAMTEDGSLHLFTYGWRCPVSPVVLDACGLQARRRHFVPLNLPPASVYVLERKSSGSGGDAR</sequence>
<comment type="caution">
    <text evidence="3">The sequence shown here is derived from an EMBL/GenBank/DDBJ whole genome shotgun (WGS) entry which is preliminary data.</text>
</comment>
<name>A0A261T3F9_9BORD</name>
<dbReference type="CDD" id="cd02440">
    <property type="entry name" value="AdoMet_MTases"/>
    <property type="match status" value="1"/>
</dbReference>
<evidence type="ECO:0000313" key="4">
    <source>
        <dbReference type="Proteomes" id="UP000216913"/>
    </source>
</evidence>
<dbReference type="Pfam" id="PF13649">
    <property type="entry name" value="Methyltransf_25"/>
    <property type="match status" value="1"/>
</dbReference>
<dbReference type="Gene3D" id="3.40.50.150">
    <property type="entry name" value="Vaccinia Virus protein VP39"/>
    <property type="match status" value="1"/>
</dbReference>
<reference evidence="3 4" key="1">
    <citation type="submission" date="2017-05" db="EMBL/GenBank/DDBJ databases">
        <title>Complete and WGS of Bordetella genogroups.</title>
        <authorList>
            <person name="Spilker T."/>
            <person name="LiPuma J."/>
        </authorList>
    </citation>
    <scope>NUCLEOTIDE SEQUENCE [LARGE SCALE GENOMIC DNA]</scope>
    <source>
        <strain evidence="3 4">AU10456</strain>
    </source>
</reference>
<dbReference type="InterPro" id="IPR029063">
    <property type="entry name" value="SAM-dependent_MTases_sf"/>
</dbReference>
<dbReference type="InterPro" id="IPR020596">
    <property type="entry name" value="rRNA_Ade_Mease_Trfase_CS"/>
</dbReference>
<proteinExistence type="predicted"/>
<evidence type="ECO:0000256" key="1">
    <source>
        <dbReference type="ARBA" id="ARBA00022691"/>
    </source>
</evidence>
<dbReference type="SUPFAM" id="SSF53335">
    <property type="entry name" value="S-adenosyl-L-methionine-dependent methyltransferases"/>
    <property type="match status" value="1"/>
</dbReference>
<evidence type="ECO:0000259" key="2">
    <source>
        <dbReference type="Pfam" id="PF13649"/>
    </source>
</evidence>
<dbReference type="EMBL" id="NEVP01000015">
    <property type="protein sequence ID" value="OZI44188.1"/>
    <property type="molecule type" value="Genomic_DNA"/>
</dbReference>
<keyword evidence="1" id="KW-0949">S-adenosyl-L-methionine</keyword>
<dbReference type="AlphaFoldDB" id="A0A261T3F9"/>
<dbReference type="OrthoDB" id="9805585at2"/>
<keyword evidence="4" id="KW-1185">Reference proteome</keyword>
<dbReference type="GO" id="GO:0000179">
    <property type="term" value="F:rRNA (adenine-N6,N6-)-dimethyltransferase activity"/>
    <property type="evidence" value="ECO:0007669"/>
    <property type="project" value="InterPro"/>
</dbReference>
<accession>A0A261T3F9</accession>
<evidence type="ECO:0000313" key="3">
    <source>
        <dbReference type="EMBL" id="OZI44188.1"/>
    </source>
</evidence>
<dbReference type="Proteomes" id="UP000216913">
    <property type="component" value="Unassembled WGS sequence"/>
</dbReference>
<feature type="domain" description="Methyltransferase" evidence="2">
    <location>
        <begin position="66"/>
        <end position="162"/>
    </location>
</feature>
<dbReference type="InterPro" id="IPR041698">
    <property type="entry name" value="Methyltransf_25"/>
</dbReference>
<gene>
    <name evidence="3" type="ORF">CAL25_22905</name>
</gene>
<protein>
    <submittedName>
        <fullName evidence="3">Methyltransferase</fullName>
    </submittedName>
</protein>
<dbReference type="PROSITE" id="PS01131">
    <property type="entry name" value="RRNA_A_DIMETH"/>
    <property type="match status" value="1"/>
</dbReference>